<organism evidence="2">
    <name type="scientific">Rhizophagus irregularis (strain DAOM 181602 / DAOM 197198 / MUCL 43194)</name>
    <name type="common">Arbuscular mycorrhizal fungus</name>
    <name type="synonym">Glomus intraradices</name>
    <dbReference type="NCBI Taxonomy" id="747089"/>
    <lineage>
        <taxon>Eukaryota</taxon>
        <taxon>Fungi</taxon>
        <taxon>Fungi incertae sedis</taxon>
        <taxon>Mucoromycota</taxon>
        <taxon>Glomeromycotina</taxon>
        <taxon>Glomeromycetes</taxon>
        <taxon>Glomerales</taxon>
        <taxon>Glomeraceae</taxon>
        <taxon>Rhizophagus</taxon>
    </lineage>
</organism>
<dbReference type="AlphaFoldDB" id="U9T2V2"/>
<proteinExistence type="predicted"/>
<dbReference type="VEuPathDB" id="FungiDB:RhiirFUN_026305"/>
<dbReference type="EMBL" id="KI295675">
    <property type="protein sequence ID" value="ESA02489.1"/>
    <property type="molecule type" value="Genomic_DNA"/>
</dbReference>
<name>U9T2V2_RHIID</name>
<accession>U9T2V2</accession>
<reference evidence="2" key="1">
    <citation type="submission" date="2013-07" db="EMBL/GenBank/DDBJ databases">
        <title>The genome of an arbuscular mycorrhizal fungus provides insights into the evolution of the oldest plant symbiosis.</title>
        <authorList>
            <consortium name="DOE Joint Genome Institute"/>
            <person name="Tisserant E."/>
            <person name="Malbreil M."/>
            <person name="Kuo A."/>
            <person name="Kohler A."/>
            <person name="Symeonidi A."/>
            <person name="Balestrini R."/>
            <person name="Charron P."/>
            <person name="Duensing N."/>
            <person name="Frei-dit-Frey N."/>
            <person name="Gianinazzi-Pearson V."/>
            <person name="Gilbert B."/>
            <person name="Handa Y."/>
            <person name="Hijri M."/>
            <person name="Kaul R."/>
            <person name="Kawaguchi M."/>
            <person name="Krajinski F."/>
            <person name="Lammers P."/>
            <person name="Lapierre D."/>
            <person name="Masclaux F.G."/>
            <person name="Murat C."/>
            <person name="Morin E."/>
            <person name="Ndikumana S."/>
            <person name="Pagni M."/>
            <person name="Petitpierre D."/>
            <person name="Requena N."/>
            <person name="Rosikiewicz P."/>
            <person name="Riley R."/>
            <person name="Saito K."/>
            <person name="San Clemente H."/>
            <person name="Shapiro H."/>
            <person name="van Tuinen D."/>
            <person name="Becard G."/>
            <person name="Bonfante P."/>
            <person name="Paszkowski U."/>
            <person name="Shachar-Hill Y."/>
            <person name="Young J.P."/>
            <person name="Sanders I.R."/>
            <person name="Henrissat B."/>
            <person name="Rensing S.A."/>
            <person name="Grigoriev I.V."/>
            <person name="Corradi N."/>
            <person name="Roux C."/>
            <person name="Martin F."/>
        </authorList>
    </citation>
    <scope>NUCLEOTIDE SEQUENCE</scope>
    <source>
        <strain evidence="2">DAOM 197198</strain>
    </source>
</reference>
<keyword evidence="1" id="KW-0175">Coiled coil</keyword>
<dbReference type="HOGENOM" id="CLU_154044_0_0_1"/>
<sequence>MSRPSEIARQIDEIVYHIKGKKVRIQKEREAIEQDKRERNELMKGRDKLEDEIEELKLKIDREQSRISKKEKEVEGMINNIKGLVNDLVKIKEEYEKGMRRGGRRDEIETKGDVQMIREIGRKLFSKKRLRVMNWNSK</sequence>
<evidence type="ECO:0000313" key="2">
    <source>
        <dbReference type="EMBL" id="ESA02489.1"/>
    </source>
</evidence>
<evidence type="ECO:0000256" key="1">
    <source>
        <dbReference type="SAM" id="Coils"/>
    </source>
</evidence>
<protein>
    <submittedName>
        <fullName evidence="2">Uncharacterized protein</fullName>
    </submittedName>
</protein>
<gene>
    <name evidence="2" type="ORF">GLOINDRAFT_6469</name>
</gene>
<feature type="coiled-coil region" evidence="1">
    <location>
        <begin position="18"/>
        <end position="94"/>
    </location>
</feature>